<feature type="non-terminal residue" evidence="2">
    <location>
        <position position="495"/>
    </location>
</feature>
<sequence>MDQFSNTAWEVLFMCYIMLLLPHSQINTWSHGFVAKQGFYDQIMSAKQEVADNVYKHAREKNEITMGMTMLWTKWFDNMTSESPHVLRAANSTQLLRGHLLWEVKPENFSNLTPLPNHFFKDMDVQLVQGAEWLKTQLLFVCFKKHKCSLFIAYFKHNFSYCQTISDSGNPIDAQFFEQQNSLFLAVLYQRFNSTDSELRIYRWNLSLDLEPIPKILSTASSIVVFNSGENVLFVLGCSEHHQVKFSTQVWCRSPGGDMYRVQYLPVYKDIIHFLHREENFLLIPQDKQAAAIYRWEGNEFLEWMVVDNLFEYTEVYVGYSIKNTTFFIFTNGPSFKIYTMVSTRLEKVYELDNFMEQIRNLLNKERLEDLTILKLMMYEENQKTYIFVQSKVMGTIYLTLFNVKINFSSQYEPAKQNTMHTSRVEEELNRVLNGVETMDNQKRTLEAMVSKLLFTDREAAINGTVTVSVMAQVQSGDIRKLTNINAPSARDLNK</sequence>
<proteinExistence type="predicted"/>
<dbReference type="EMBL" id="GEBQ01020220">
    <property type="protein sequence ID" value="JAT19757.1"/>
    <property type="molecule type" value="Transcribed_RNA"/>
</dbReference>
<gene>
    <name evidence="2" type="ORF">g.5727</name>
</gene>
<name>A0A1B6L7S4_9HEMI</name>
<feature type="signal peptide" evidence="1">
    <location>
        <begin position="1"/>
        <end position="22"/>
    </location>
</feature>
<evidence type="ECO:0000256" key="1">
    <source>
        <dbReference type="SAM" id="SignalP"/>
    </source>
</evidence>
<reference evidence="2" key="1">
    <citation type="submission" date="2015-11" db="EMBL/GenBank/DDBJ databases">
        <title>De novo transcriptome assembly of four potential Pierce s Disease insect vectors from Arizona vineyards.</title>
        <authorList>
            <person name="Tassone E.E."/>
        </authorList>
    </citation>
    <scope>NUCLEOTIDE SEQUENCE</scope>
</reference>
<evidence type="ECO:0000313" key="2">
    <source>
        <dbReference type="EMBL" id="JAT19757.1"/>
    </source>
</evidence>
<feature type="chain" id="PRO_5008587178" evidence="1">
    <location>
        <begin position="23"/>
        <end position="495"/>
    </location>
</feature>
<dbReference type="AlphaFoldDB" id="A0A1B6L7S4"/>
<protein>
    <submittedName>
        <fullName evidence="2">Uncharacterized protein</fullName>
    </submittedName>
</protein>
<accession>A0A1B6L7S4</accession>
<organism evidence="2">
    <name type="scientific">Graphocephala atropunctata</name>
    <dbReference type="NCBI Taxonomy" id="36148"/>
    <lineage>
        <taxon>Eukaryota</taxon>
        <taxon>Metazoa</taxon>
        <taxon>Ecdysozoa</taxon>
        <taxon>Arthropoda</taxon>
        <taxon>Hexapoda</taxon>
        <taxon>Insecta</taxon>
        <taxon>Pterygota</taxon>
        <taxon>Neoptera</taxon>
        <taxon>Paraneoptera</taxon>
        <taxon>Hemiptera</taxon>
        <taxon>Auchenorrhyncha</taxon>
        <taxon>Membracoidea</taxon>
        <taxon>Cicadellidae</taxon>
        <taxon>Cicadellinae</taxon>
        <taxon>Cicadellini</taxon>
        <taxon>Graphocephala</taxon>
    </lineage>
</organism>
<keyword evidence="1" id="KW-0732">Signal</keyword>